<dbReference type="GO" id="GO:0004930">
    <property type="term" value="F:G protein-coupled receptor activity"/>
    <property type="evidence" value="ECO:0007669"/>
    <property type="project" value="UniProtKB-KW"/>
</dbReference>
<evidence type="ECO:0000256" key="10">
    <source>
        <dbReference type="RuleBase" id="RU000688"/>
    </source>
</evidence>
<proteinExistence type="inferred from homology"/>
<dbReference type="FunFam" id="1.20.1070.10:FF:000523">
    <property type="entry name" value="5-hydroxytryptamine receptor 2B"/>
    <property type="match status" value="1"/>
</dbReference>
<comment type="similarity">
    <text evidence="10">Belongs to the G-protein coupled receptor 1 family.</text>
</comment>
<dbReference type="Gene3D" id="1.20.1070.10">
    <property type="entry name" value="Rhodopsin 7-helix transmembrane proteins"/>
    <property type="match status" value="1"/>
</dbReference>
<protein>
    <submittedName>
        <fullName evidence="13">DgyrCDS12897</fullName>
    </submittedName>
</protein>
<feature type="transmembrane region" description="Helical" evidence="11">
    <location>
        <begin position="180"/>
        <end position="202"/>
    </location>
</feature>
<dbReference type="PRINTS" id="PR00237">
    <property type="entry name" value="GPCRRHODOPSN"/>
</dbReference>
<dbReference type="AlphaFoldDB" id="A0A7I8W929"/>
<feature type="transmembrane region" description="Helical" evidence="11">
    <location>
        <begin position="138"/>
        <end position="160"/>
    </location>
</feature>
<accession>A0A7I8W929</accession>
<evidence type="ECO:0000256" key="6">
    <source>
        <dbReference type="ARBA" id="ARBA00023136"/>
    </source>
</evidence>
<keyword evidence="4 11" id="KW-1133">Transmembrane helix</keyword>
<keyword evidence="2" id="KW-1003">Cell membrane</keyword>
<dbReference type="PANTHER" id="PTHR24248:SF125">
    <property type="entry name" value="DOPAMINE D2-LIKE RECEPTOR"/>
    <property type="match status" value="1"/>
</dbReference>
<dbReference type="PANTHER" id="PTHR24248">
    <property type="entry name" value="ADRENERGIC RECEPTOR-RELATED G-PROTEIN COUPLED RECEPTOR"/>
    <property type="match status" value="1"/>
</dbReference>
<feature type="transmembrane region" description="Helical" evidence="11">
    <location>
        <begin position="52"/>
        <end position="71"/>
    </location>
</feature>
<gene>
    <name evidence="13" type="ORF">DGYR_LOCUS12142</name>
</gene>
<keyword evidence="5 10" id="KW-0297">G-protein coupled receptor</keyword>
<evidence type="ECO:0000256" key="4">
    <source>
        <dbReference type="ARBA" id="ARBA00022989"/>
    </source>
</evidence>
<evidence type="ECO:0000256" key="1">
    <source>
        <dbReference type="ARBA" id="ARBA00004651"/>
    </source>
</evidence>
<feature type="transmembrane region" description="Helical" evidence="11">
    <location>
        <begin position="91"/>
        <end position="117"/>
    </location>
</feature>
<evidence type="ECO:0000256" key="5">
    <source>
        <dbReference type="ARBA" id="ARBA00023040"/>
    </source>
</evidence>
<dbReference type="PROSITE" id="PS00237">
    <property type="entry name" value="G_PROTEIN_RECEP_F1_1"/>
    <property type="match status" value="1"/>
</dbReference>
<dbReference type="PRINTS" id="PR00242">
    <property type="entry name" value="DOPAMINER"/>
</dbReference>
<evidence type="ECO:0000256" key="7">
    <source>
        <dbReference type="ARBA" id="ARBA00023157"/>
    </source>
</evidence>
<dbReference type="OrthoDB" id="10034726at2759"/>
<feature type="domain" description="G-protein coupled receptors family 1 profile" evidence="12">
    <location>
        <begin position="32"/>
        <end position="332"/>
    </location>
</feature>
<dbReference type="PROSITE" id="PS50262">
    <property type="entry name" value="G_PROTEIN_RECEP_F1_2"/>
    <property type="match status" value="1"/>
</dbReference>
<dbReference type="EMBL" id="CAJFCJ010000022">
    <property type="protein sequence ID" value="CAD5124628.1"/>
    <property type="molecule type" value="Genomic_DNA"/>
</dbReference>
<dbReference type="Pfam" id="PF00001">
    <property type="entry name" value="7tm_1"/>
    <property type="match status" value="1"/>
</dbReference>
<dbReference type="InterPro" id="IPR017452">
    <property type="entry name" value="GPCR_Rhodpsn_7TM"/>
</dbReference>
<evidence type="ECO:0000256" key="11">
    <source>
        <dbReference type="SAM" id="Phobius"/>
    </source>
</evidence>
<comment type="subcellular location">
    <subcellularLocation>
        <location evidence="1">Cell membrane</location>
        <topology evidence="1">Multi-pass membrane protein</topology>
    </subcellularLocation>
</comment>
<dbReference type="InterPro" id="IPR000929">
    <property type="entry name" value="Dopamine_rcpt"/>
</dbReference>
<feature type="transmembrane region" description="Helical" evidence="11">
    <location>
        <begin position="278"/>
        <end position="302"/>
    </location>
</feature>
<keyword evidence="8 10" id="KW-0675">Receptor</keyword>
<evidence type="ECO:0000256" key="8">
    <source>
        <dbReference type="ARBA" id="ARBA00023170"/>
    </source>
</evidence>
<evidence type="ECO:0000313" key="14">
    <source>
        <dbReference type="Proteomes" id="UP000549394"/>
    </source>
</evidence>
<reference evidence="13 14" key="1">
    <citation type="submission" date="2020-08" db="EMBL/GenBank/DDBJ databases">
        <authorList>
            <person name="Hejnol A."/>
        </authorList>
    </citation>
    <scope>NUCLEOTIDE SEQUENCE [LARGE SCALE GENOMIC DNA]</scope>
</reference>
<keyword evidence="14" id="KW-1185">Reference proteome</keyword>
<keyword evidence="7" id="KW-1015">Disulfide bond</keyword>
<dbReference type="SUPFAM" id="SSF81321">
    <property type="entry name" value="Family A G protein-coupled receptor-like"/>
    <property type="match status" value="1"/>
</dbReference>
<dbReference type="InterPro" id="IPR000276">
    <property type="entry name" value="GPCR_Rhodpsn"/>
</dbReference>
<feature type="transmembrane region" description="Helical" evidence="11">
    <location>
        <begin position="20"/>
        <end position="40"/>
    </location>
</feature>
<dbReference type="GO" id="GO:0005886">
    <property type="term" value="C:plasma membrane"/>
    <property type="evidence" value="ECO:0007669"/>
    <property type="project" value="UniProtKB-SubCell"/>
</dbReference>
<dbReference type="SMART" id="SM01381">
    <property type="entry name" value="7TM_GPCR_Srsx"/>
    <property type="match status" value="1"/>
</dbReference>
<name>A0A7I8W929_9ANNE</name>
<feature type="transmembrane region" description="Helical" evidence="11">
    <location>
        <begin position="314"/>
        <end position="335"/>
    </location>
</feature>
<organism evidence="13 14">
    <name type="scientific">Dimorphilus gyrociliatus</name>
    <dbReference type="NCBI Taxonomy" id="2664684"/>
    <lineage>
        <taxon>Eukaryota</taxon>
        <taxon>Metazoa</taxon>
        <taxon>Spiralia</taxon>
        <taxon>Lophotrochozoa</taxon>
        <taxon>Annelida</taxon>
        <taxon>Polychaeta</taxon>
        <taxon>Polychaeta incertae sedis</taxon>
        <taxon>Dinophilidae</taxon>
        <taxon>Dimorphilus</taxon>
    </lineage>
</organism>
<keyword evidence="6 11" id="KW-0472">Membrane</keyword>
<comment type="caution">
    <text evidence="13">The sequence shown here is derived from an EMBL/GenBank/DDBJ whole genome shotgun (WGS) entry which is preliminary data.</text>
</comment>
<evidence type="ECO:0000259" key="12">
    <source>
        <dbReference type="PROSITE" id="PS50262"/>
    </source>
</evidence>
<keyword evidence="9 10" id="KW-0807">Transducer</keyword>
<evidence type="ECO:0000256" key="3">
    <source>
        <dbReference type="ARBA" id="ARBA00022692"/>
    </source>
</evidence>
<evidence type="ECO:0000256" key="9">
    <source>
        <dbReference type="ARBA" id="ARBA00023224"/>
    </source>
</evidence>
<evidence type="ECO:0000313" key="13">
    <source>
        <dbReference type="EMBL" id="CAD5124628.1"/>
    </source>
</evidence>
<dbReference type="Proteomes" id="UP000549394">
    <property type="component" value="Unassembled WGS sequence"/>
</dbReference>
<sequence length="356" mass="40525">MNWTNASNLELSKDRNWPAVALSFVIILAIGGNVLVCLAVKRERKLHNRFNYFLVSLAFSDMLSALLVMPLSIYRTVAFDDTRTLPKTMCIAWYALDVLFTSSSIIHLCMISIDRYLSLQYPLKYGRVGKSGTCRTGFEIFIVWILSFCIAVPLFFSSVYADHGDSDRQYKGCGPENASFVLSASISSFYAPLLIMIIMYLLTVRALQRQRRVQRSINANTFVKPDQKNHPLLDVRCRSNENSTTTLSLLQPELPQNQRPARISPSRRITYLDRSKRAVQVLGILFGVFVLFYLPFFATLVINATIKSVSDQLLMTFEWLAYGSAAVNPVVYHVFNPDFRRAFHKLFSRHGDEQIG</sequence>
<keyword evidence="3 10" id="KW-0812">Transmembrane</keyword>
<evidence type="ECO:0000256" key="2">
    <source>
        <dbReference type="ARBA" id="ARBA00022475"/>
    </source>
</evidence>